<dbReference type="InterPro" id="IPR036163">
    <property type="entry name" value="HMA_dom_sf"/>
</dbReference>
<dbReference type="CDD" id="cd00371">
    <property type="entry name" value="HMA"/>
    <property type="match status" value="1"/>
</dbReference>
<evidence type="ECO:0000313" key="3">
    <source>
        <dbReference type="Proteomes" id="UP000178186"/>
    </source>
</evidence>
<dbReference type="SUPFAM" id="SSF49503">
    <property type="entry name" value="Cupredoxins"/>
    <property type="match status" value="1"/>
</dbReference>
<dbReference type="AlphaFoldDB" id="A0A1G2H2S6"/>
<comment type="caution">
    <text evidence="2">The sequence shown here is derived from an EMBL/GenBank/DDBJ whole genome shotgun (WGS) entry which is preliminary data.</text>
</comment>
<name>A0A1G2H2S6_9BACT</name>
<organism evidence="2 3">
    <name type="scientific">Candidatus Ryanbacteria bacterium RIFCSPLOWO2_02_FULL_45_11c</name>
    <dbReference type="NCBI Taxonomy" id="1802128"/>
    <lineage>
        <taxon>Bacteria</taxon>
        <taxon>Candidatus Ryaniibacteriota</taxon>
    </lineage>
</organism>
<gene>
    <name evidence="2" type="ORF">A3H64_01855</name>
</gene>
<dbReference type="STRING" id="1802128.A3H64_01855"/>
<protein>
    <recommendedName>
        <fullName evidence="1">HMA domain-containing protein</fullName>
    </recommendedName>
</protein>
<dbReference type="GO" id="GO:0046872">
    <property type="term" value="F:metal ion binding"/>
    <property type="evidence" value="ECO:0007669"/>
    <property type="project" value="InterPro"/>
</dbReference>
<evidence type="ECO:0000313" key="2">
    <source>
        <dbReference type="EMBL" id="OGZ56649.1"/>
    </source>
</evidence>
<dbReference type="Proteomes" id="UP000178186">
    <property type="component" value="Unassembled WGS sequence"/>
</dbReference>
<accession>A0A1G2H2S6</accession>
<evidence type="ECO:0000259" key="1">
    <source>
        <dbReference type="Pfam" id="PF00403"/>
    </source>
</evidence>
<proteinExistence type="predicted"/>
<dbReference type="EMBL" id="MHNY01000007">
    <property type="protein sequence ID" value="OGZ56649.1"/>
    <property type="molecule type" value="Genomic_DNA"/>
</dbReference>
<dbReference type="Gene3D" id="2.60.40.420">
    <property type="entry name" value="Cupredoxins - blue copper proteins"/>
    <property type="match status" value="1"/>
</dbReference>
<dbReference type="SUPFAM" id="SSF55008">
    <property type="entry name" value="HMA, heavy metal-associated domain"/>
    <property type="match status" value="1"/>
</dbReference>
<dbReference type="InterPro" id="IPR008972">
    <property type="entry name" value="Cupredoxin"/>
</dbReference>
<reference evidence="2 3" key="1">
    <citation type="journal article" date="2016" name="Nat. Commun.">
        <title>Thousands of microbial genomes shed light on interconnected biogeochemical processes in an aquifer system.</title>
        <authorList>
            <person name="Anantharaman K."/>
            <person name="Brown C.T."/>
            <person name="Hug L.A."/>
            <person name="Sharon I."/>
            <person name="Castelle C.J."/>
            <person name="Probst A.J."/>
            <person name="Thomas B.C."/>
            <person name="Singh A."/>
            <person name="Wilkins M.J."/>
            <person name="Karaoz U."/>
            <person name="Brodie E.L."/>
            <person name="Williams K.H."/>
            <person name="Hubbard S.S."/>
            <person name="Banfield J.F."/>
        </authorList>
    </citation>
    <scope>NUCLEOTIDE SEQUENCE [LARGE SCALE GENOMIC DNA]</scope>
</reference>
<sequence>MQKLVLKVKGMHCASCSILIDKLLGKQAGVISIKTNYDYGIALDVLGVSQRMPVNSTIKIEFVAIQEGDFPFYCSVPCGEGIVDGHKRTHFDMVGNLHVRSAMSAME</sequence>
<dbReference type="Pfam" id="PF00403">
    <property type="entry name" value="HMA"/>
    <property type="match status" value="1"/>
</dbReference>
<feature type="domain" description="HMA" evidence="1">
    <location>
        <begin position="5"/>
        <end position="38"/>
    </location>
</feature>
<dbReference type="InterPro" id="IPR006121">
    <property type="entry name" value="HMA_dom"/>
</dbReference>